<comment type="caution">
    <text evidence="2">The sequence shown here is derived from an EMBL/GenBank/DDBJ whole genome shotgun (WGS) entry which is preliminary data.</text>
</comment>
<name>A0A8S9IEI4_BRACR</name>
<feature type="coiled-coil region" evidence="1">
    <location>
        <begin position="36"/>
        <end position="80"/>
    </location>
</feature>
<evidence type="ECO:0008006" key="5">
    <source>
        <dbReference type="Google" id="ProtNLM"/>
    </source>
</evidence>
<evidence type="ECO:0000313" key="3">
    <source>
        <dbReference type="EMBL" id="KAF3558767.1"/>
    </source>
</evidence>
<dbReference type="EMBL" id="QGKW02001911">
    <property type="protein sequence ID" value="KAF2567687.1"/>
    <property type="molecule type" value="Genomic_DNA"/>
</dbReference>
<dbReference type="Proteomes" id="UP000712600">
    <property type="component" value="Unassembled WGS sequence"/>
</dbReference>
<dbReference type="InterPro" id="IPR050804">
    <property type="entry name" value="MCC"/>
</dbReference>
<dbReference type="PANTHER" id="PTHR46236:SF12">
    <property type="entry name" value="MATH DOMAIN-CONTAINING PROTEIN"/>
    <property type="match status" value="1"/>
</dbReference>
<accession>A0A8S9IEI4</accession>
<evidence type="ECO:0000313" key="4">
    <source>
        <dbReference type="Proteomes" id="UP000712281"/>
    </source>
</evidence>
<evidence type="ECO:0000313" key="2">
    <source>
        <dbReference type="EMBL" id="KAF2567687.1"/>
    </source>
</evidence>
<proteinExistence type="predicted"/>
<keyword evidence="1" id="KW-0175">Coiled coil</keyword>
<dbReference type="Proteomes" id="UP000712281">
    <property type="component" value="Unassembled WGS sequence"/>
</dbReference>
<reference evidence="3" key="1">
    <citation type="submission" date="2019-12" db="EMBL/GenBank/DDBJ databases">
        <title>Genome sequencing and annotation of Brassica cretica.</title>
        <authorList>
            <person name="Studholme D.J."/>
            <person name="Sarris P."/>
        </authorList>
    </citation>
    <scope>NUCLEOTIDE SEQUENCE</scope>
    <source>
        <strain evidence="3">PFS-109/04</strain>
        <tissue evidence="3">Leaf</tissue>
    </source>
</reference>
<dbReference type="AlphaFoldDB" id="A0A8S9IEI4"/>
<evidence type="ECO:0000256" key="1">
    <source>
        <dbReference type="SAM" id="Coils"/>
    </source>
</evidence>
<reference evidence="2" key="2">
    <citation type="submission" date="2019-12" db="EMBL/GenBank/DDBJ databases">
        <title>Genome sequencing and annotation of Brassica cretica.</title>
        <authorList>
            <person name="Studholme D.J."/>
            <person name="Sarris P.F."/>
        </authorList>
    </citation>
    <scope>NUCLEOTIDE SEQUENCE</scope>
    <source>
        <strain evidence="2">PFS-001/15</strain>
        <tissue evidence="2">Leaf</tissue>
    </source>
</reference>
<dbReference type="PANTHER" id="PTHR46236">
    <property type="entry name" value="TRAF-LIKE SUPERFAMILY PROTEIN"/>
    <property type="match status" value="1"/>
</dbReference>
<gene>
    <name evidence="2" type="ORF">F2Q68_00026319</name>
    <name evidence="3" type="ORF">F2Q69_00015092</name>
</gene>
<sequence>MSCLVSLDKAPHSISDTELSNARSELIDLTEAGFKLDWLKTKLDEVSLERKKANANVSYVLELEEHIKNLKVELNKEKVKSAANFLSLEQEVSALKYELNKDARSST</sequence>
<dbReference type="OrthoDB" id="1111795at2759"/>
<protein>
    <recommendedName>
        <fullName evidence="5">MATH domain-containing protein</fullName>
    </recommendedName>
</protein>
<organism evidence="2 4">
    <name type="scientific">Brassica cretica</name>
    <name type="common">Mustard</name>
    <dbReference type="NCBI Taxonomy" id="69181"/>
    <lineage>
        <taxon>Eukaryota</taxon>
        <taxon>Viridiplantae</taxon>
        <taxon>Streptophyta</taxon>
        <taxon>Embryophyta</taxon>
        <taxon>Tracheophyta</taxon>
        <taxon>Spermatophyta</taxon>
        <taxon>Magnoliopsida</taxon>
        <taxon>eudicotyledons</taxon>
        <taxon>Gunneridae</taxon>
        <taxon>Pentapetalae</taxon>
        <taxon>rosids</taxon>
        <taxon>malvids</taxon>
        <taxon>Brassicales</taxon>
        <taxon>Brassicaceae</taxon>
        <taxon>Brassiceae</taxon>
        <taxon>Brassica</taxon>
    </lineage>
</organism>
<dbReference type="EMBL" id="QGKX02000996">
    <property type="protein sequence ID" value="KAF3558767.1"/>
    <property type="molecule type" value="Genomic_DNA"/>
</dbReference>